<dbReference type="RefSeq" id="WP_256615452.1">
    <property type="nucleotide sequence ID" value="NZ_JANIBK010000052.1"/>
</dbReference>
<dbReference type="Pfam" id="PF09720">
    <property type="entry name" value="Unstab_antitox"/>
    <property type="match status" value="1"/>
</dbReference>
<gene>
    <name evidence="1" type="ORF">NP596_11250</name>
</gene>
<accession>A0ABT1U6A3</accession>
<sequence>MNTISIADILELPVQERIQLVELIWDSVAAVPEAVEVSPELKAELELRLIEFERNPEAGYSWDQVKSRLKDGSWRTT</sequence>
<evidence type="ECO:0000313" key="2">
    <source>
        <dbReference type="Proteomes" id="UP001524586"/>
    </source>
</evidence>
<evidence type="ECO:0000313" key="1">
    <source>
        <dbReference type="EMBL" id="MCQ8129033.1"/>
    </source>
</evidence>
<dbReference type="EMBL" id="JANIBK010000052">
    <property type="protein sequence ID" value="MCQ8129033.1"/>
    <property type="molecule type" value="Genomic_DNA"/>
</dbReference>
<dbReference type="NCBIfam" id="TIGR02574">
    <property type="entry name" value="stabl_TIGR02574"/>
    <property type="match status" value="1"/>
</dbReference>
<proteinExistence type="predicted"/>
<keyword evidence="2" id="KW-1185">Reference proteome</keyword>
<protein>
    <submittedName>
        <fullName evidence="1">Addiction module protein</fullName>
    </submittedName>
</protein>
<comment type="caution">
    <text evidence="1">The sequence shown here is derived from an EMBL/GenBank/DDBJ whole genome shotgun (WGS) entry which is preliminary data.</text>
</comment>
<dbReference type="Proteomes" id="UP001524586">
    <property type="component" value="Unassembled WGS sequence"/>
</dbReference>
<reference evidence="1 2" key="1">
    <citation type="submission" date="2022-07" db="EMBL/GenBank/DDBJ databases">
        <title>Methylomonas rivi sp. nov., Methylomonas rosea sp. nov., Methylomonas aureus sp. nov. and Methylomonas subterranea sp. nov., four novel methanotrophs isolated from a freshwater creek and the deep terrestrial subsurface.</title>
        <authorList>
            <person name="Abin C."/>
            <person name="Sankaranarayanan K."/>
            <person name="Garner C."/>
            <person name="Sindelar R."/>
            <person name="Kotary K."/>
            <person name="Garner R."/>
            <person name="Barclay S."/>
            <person name="Lawson P."/>
            <person name="Krumholz L."/>
        </authorList>
    </citation>
    <scope>NUCLEOTIDE SEQUENCE [LARGE SCALE GENOMIC DNA]</scope>
    <source>
        <strain evidence="1 2">WSC-6</strain>
    </source>
</reference>
<organism evidence="1 2">
    <name type="scientific">Methylomonas rivi</name>
    <dbReference type="NCBI Taxonomy" id="2952226"/>
    <lineage>
        <taxon>Bacteria</taxon>
        <taxon>Pseudomonadati</taxon>
        <taxon>Pseudomonadota</taxon>
        <taxon>Gammaproteobacteria</taxon>
        <taxon>Methylococcales</taxon>
        <taxon>Methylococcaceae</taxon>
        <taxon>Methylomonas</taxon>
    </lineage>
</organism>
<name>A0ABT1U6A3_9GAMM</name>
<dbReference type="InterPro" id="IPR013406">
    <property type="entry name" value="CHP02574_addiction_mod"/>
</dbReference>